<comment type="caution">
    <text evidence="1">The sequence shown here is derived from an EMBL/GenBank/DDBJ whole genome shotgun (WGS) entry which is preliminary data.</text>
</comment>
<protein>
    <submittedName>
        <fullName evidence="1">Uncharacterized protein</fullName>
    </submittedName>
</protein>
<proteinExistence type="predicted"/>
<accession>A0ABN8RWE7</accession>
<dbReference type="PANTHER" id="PTHR46601">
    <property type="entry name" value="ULP_PROTEASE DOMAIN-CONTAINING PROTEIN"/>
    <property type="match status" value="1"/>
</dbReference>
<keyword evidence="2" id="KW-1185">Reference proteome</keyword>
<dbReference type="Proteomes" id="UP001159405">
    <property type="component" value="Unassembled WGS sequence"/>
</dbReference>
<organism evidence="1 2">
    <name type="scientific">Porites lobata</name>
    <dbReference type="NCBI Taxonomy" id="104759"/>
    <lineage>
        <taxon>Eukaryota</taxon>
        <taxon>Metazoa</taxon>
        <taxon>Cnidaria</taxon>
        <taxon>Anthozoa</taxon>
        <taxon>Hexacorallia</taxon>
        <taxon>Scleractinia</taxon>
        <taxon>Fungiina</taxon>
        <taxon>Poritidae</taxon>
        <taxon>Porites</taxon>
    </lineage>
</organism>
<name>A0ABN8RWE7_9CNID</name>
<dbReference type="EMBL" id="CALNXK010000364">
    <property type="protein sequence ID" value="CAH3183797.1"/>
    <property type="molecule type" value="Genomic_DNA"/>
</dbReference>
<reference evidence="1 2" key="1">
    <citation type="submission" date="2022-05" db="EMBL/GenBank/DDBJ databases">
        <authorList>
            <consortium name="Genoscope - CEA"/>
            <person name="William W."/>
        </authorList>
    </citation>
    <scope>NUCLEOTIDE SEQUENCE [LARGE SCALE GENOMIC DNA]</scope>
</reference>
<evidence type="ECO:0000313" key="1">
    <source>
        <dbReference type="EMBL" id="CAH3183797.1"/>
    </source>
</evidence>
<dbReference type="PANTHER" id="PTHR46601:SF2">
    <property type="entry name" value="UBIQUITIN-LIKE PROTEASE FAMILY PROFILE DOMAIN-CONTAINING PROTEIN"/>
    <property type="match status" value="1"/>
</dbReference>
<sequence length="504" mass="57563">MGVVPKDTPFVCNQSCKSVCPLDIANCKEDRYEKNLKKLIVNVNKQKDALKKNGITVDGVHYAVRFKVILDLKTLYFLLEQIGKENFGKQGTEVECCFICKALRVFCLKHFSMSKANIGGFKGIRDDLEFLLKEDLSSINLCALHCELRNTDELLSSLGLFSYKVGSLDECNAELANYGPENFSSRITVKMKEGQKTAVEKHNIQVSSFSGSTEREFLTNIETIVRNSLLRDKLKSYFADPESAKEALLNKYYQDMAIPDTFTRDFGSKQETITLTGSGTFQRRLEFWQGKLREIEERYVELSEKCVGGSVAKGKRGKKRQKVDNADLSQLSDYAAELKTVNLVKVFFQLDSISRQALGRKDFVTVRENNTKHHIQKRHLLWSLRECYSIFMKENPTTEIGLNKFCSLRPVNKVLKEGTGDDLLEDLEVQLPSFLEHVFVKRQQARIFKEKMEHLTEEEAVVQVDFAENFSCKYLGEVQSAHWSQDQVTLFTVAIWTKSGDKNS</sequence>
<evidence type="ECO:0000313" key="2">
    <source>
        <dbReference type="Proteomes" id="UP001159405"/>
    </source>
</evidence>
<gene>
    <name evidence="1" type="ORF">PLOB_00029141</name>
</gene>